<feature type="non-terminal residue" evidence="2">
    <location>
        <position position="33"/>
    </location>
</feature>
<protein>
    <submittedName>
        <fullName evidence="2">Uncharacterized protein</fullName>
    </submittedName>
</protein>
<gene>
    <name evidence="2" type="ORF">METZ01_LOCUS505878</name>
</gene>
<evidence type="ECO:0000256" key="1">
    <source>
        <dbReference type="SAM" id="Phobius"/>
    </source>
</evidence>
<keyword evidence="1" id="KW-0812">Transmembrane</keyword>
<name>A0A383E8T0_9ZZZZ</name>
<keyword evidence="1" id="KW-0472">Membrane</keyword>
<reference evidence="2" key="1">
    <citation type="submission" date="2018-05" db="EMBL/GenBank/DDBJ databases">
        <authorList>
            <person name="Lanie J.A."/>
            <person name="Ng W.-L."/>
            <person name="Kazmierczak K.M."/>
            <person name="Andrzejewski T.M."/>
            <person name="Davidsen T.M."/>
            <person name="Wayne K.J."/>
            <person name="Tettelin H."/>
            <person name="Glass J.I."/>
            <person name="Rusch D."/>
            <person name="Podicherti R."/>
            <person name="Tsui H.-C.T."/>
            <person name="Winkler M.E."/>
        </authorList>
    </citation>
    <scope>NUCLEOTIDE SEQUENCE</scope>
</reference>
<dbReference type="EMBL" id="UINC01223714">
    <property type="protein sequence ID" value="SVE53024.1"/>
    <property type="molecule type" value="Genomic_DNA"/>
</dbReference>
<proteinExistence type="predicted"/>
<organism evidence="2">
    <name type="scientific">marine metagenome</name>
    <dbReference type="NCBI Taxonomy" id="408172"/>
    <lineage>
        <taxon>unclassified sequences</taxon>
        <taxon>metagenomes</taxon>
        <taxon>ecological metagenomes</taxon>
    </lineage>
</organism>
<sequence length="33" mass="3866">MELKYPYKQIVTITLGSLGIWALIYFLKKSIFS</sequence>
<evidence type="ECO:0000313" key="2">
    <source>
        <dbReference type="EMBL" id="SVE53024.1"/>
    </source>
</evidence>
<keyword evidence="1" id="KW-1133">Transmembrane helix</keyword>
<dbReference type="AlphaFoldDB" id="A0A383E8T0"/>
<accession>A0A383E8T0</accession>
<feature type="transmembrane region" description="Helical" evidence="1">
    <location>
        <begin position="6"/>
        <end position="27"/>
    </location>
</feature>